<dbReference type="RefSeq" id="WP_344796533.1">
    <property type="nucleotide sequence ID" value="NZ_BAABAU010000003.1"/>
</dbReference>
<feature type="transmembrane region" description="Helical" evidence="2">
    <location>
        <begin position="93"/>
        <end position="113"/>
    </location>
</feature>
<gene>
    <name evidence="3" type="ORF">GCM10022256_24270</name>
</gene>
<comment type="caution">
    <text evidence="3">The sequence shown here is derived from an EMBL/GenBank/DDBJ whole genome shotgun (WGS) entry which is preliminary data.</text>
</comment>
<reference evidence="4" key="1">
    <citation type="journal article" date="2019" name="Int. J. Syst. Evol. Microbiol.">
        <title>The Global Catalogue of Microorganisms (GCM) 10K type strain sequencing project: providing services to taxonomists for standard genome sequencing and annotation.</title>
        <authorList>
            <consortium name="The Broad Institute Genomics Platform"/>
            <consortium name="The Broad Institute Genome Sequencing Center for Infectious Disease"/>
            <person name="Wu L."/>
            <person name="Ma J."/>
        </authorList>
    </citation>
    <scope>NUCLEOTIDE SEQUENCE [LARGE SCALE GENOMIC DNA]</scope>
    <source>
        <strain evidence="4">JCM 17442</strain>
    </source>
</reference>
<feature type="transmembrane region" description="Helical" evidence="2">
    <location>
        <begin position="52"/>
        <end position="81"/>
    </location>
</feature>
<evidence type="ECO:0000313" key="4">
    <source>
        <dbReference type="Proteomes" id="UP001501594"/>
    </source>
</evidence>
<proteinExistence type="predicted"/>
<sequence length="226" mass="23172">MRRPGLDTVVTAAVAVGCLIVVRFAVAFVQLLGNAVAYDPSFYSNGFLRSPIGLFLGSLVLYPFPFYLAAFALLALVLPILREASLPTVVRRALLAGTGATVVLMLVGIVTGVSRSVSSGDAVDIALWVVFIPIAAGVQLTAVLVGGAVVAWLWLLRVPVEPGEGAQDATAAPREDAPAPTRAPAPSATPVPAPDPAPAPAPTAGASPAPRPEPPISIYAPPDDRD</sequence>
<dbReference type="PROSITE" id="PS51257">
    <property type="entry name" value="PROKAR_LIPOPROTEIN"/>
    <property type="match status" value="1"/>
</dbReference>
<feature type="transmembrane region" description="Helical" evidence="2">
    <location>
        <begin position="125"/>
        <end position="155"/>
    </location>
</feature>
<dbReference type="Proteomes" id="UP001501594">
    <property type="component" value="Unassembled WGS sequence"/>
</dbReference>
<keyword evidence="4" id="KW-1185">Reference proteome</keyword>
<organism evidence="3 4">
    <name type="scientific">Frondihabitans peucedani</name>
    <dbReference type="NCBI Taxonomy" id="598626"/>
    <lineage>
        <taxon>Bacteria</taxon>
        <taxon>Bacillati</taxon>
        <taxon>Actinomycetota</taxon>
        <taxon>Actinomycetes</taxon>
        <taxon>Micrococcales</taxon>
        <taxon>Microbacteriaceae</taxon>
        <taxon>Frondihabitans</taxon>
    </lineage>
</organism>
<keyword evidence="2" id="KW-0812">Transmembrane</keyword>
<dbReference type="EMBL" id="BAABAU010000003">
    <property type="protein sequence ID" value="GAA4266815.1"/>
    <property type="molecule type" value="Genomic_DNA"/>
</dbReference>
<protein>
    <submittedName>
        <fullName evidence="3">Uncharacterized protein</fullName>
    </submittedName>
</protein>
<accession>A0ABP8E445</accession>
<feature type="compositionally biased region" description="Low complexity" evidence="1">
    <location>
        <begin position="168"/>
        <end position="180"/>
    </location>
</feature>
<feature type="region of interest" description="Disordered" evidence="1">
    <location>
        <begin position="165"/>
        <end position="226"/>
    </location>
</feature>
<name>A0ABP8E445_9MICO</name>
<evidence type="ECO:0000256" key="1">
    <source>
        <dbReference type="SAM" id="MobiDB-lite"/>
    </source>
</evidence>
<keyword evidence="2" id="KW-1133">Transmembrane helix</keyword>
<evidence type="ECO:0000313" key="3">
    <source>
        <dbReference type="EMBL" id="GAA4266815.1"/>
    </source>
</evidence>
<evidence type="ECO:0000256" key="2">
    <source>
        <dbReference type="SAM" id="Phobius"/>
    </source>
</evidence>
<feature type="compositionally biased region" description="Pro residues" evidence="1">
    <location>
        <begin position="181"/>
        <end position="201"/>
    </location>
</feature>
<feature type="transmembrane region" description="Helical" evidence="2">
    <location>
        <begin position="12"/>
        <end position="32"/>
    </location>
</feature>
<keyword evidence="2" id="KW-0472">Membrane</keyword>